<evidence type="ECO:0000313" key="4">
    <source>
        <dbReference type="Proteomes" id="UP000029500"/>
    </source>
</evidence>
<dbReference type="InterPro" id="IPR045962">
    <property type="entry name" value="DUF6382"/>
</dbReference>
<dbReference type="Pfam" id="PF19909">
    <property type="entry name" value="DUF6382"/>
    <property type="match status" value="1"/>
</dbReference>
<dbReference type="Pfam" id="PF00498">
    <property type="entry name" value="FHA"/>
    <property type="match status" value="1"/>
</dbReference>
<dbReference type="InterPro" id="IPR008984">
    <property type="entry name" value="SMAD_FHA_dom_sf"/>
</dbReference>
<dbReference type="Gene3D" id="2.60.200.20">
    <property type="match status" value="1"/>
</dbReference>
<dbReference type="InterPro" id="IPR000253">
    <property type="entry name" value="FHA_dom"/>
</dbReference>
<dbReference type="PROSITE" id="PS50006">
    <property type="entry name" value="FHA_DOMAIN"/>
    <property type="match status" value="1"/>
</dbReference>
<keyword evidence="4" id="KW-1185">Reference proteome</keyword>
<name>A0A089M2J3_9BACL</name>
<dbReference type="AlphaFoldDB" id="A0A089M2J3"/>
<dbReference type="SMART" id="SM00240">
    <property type="entry name" value="FHA"/>
    <property type="match status" value="1"/>
</dbReference>
<dbReference type="Proteomes" id="UP000029500">
    <property type="component" value="Chromosome"/>
</dbReference>
<evidence type="ECO:0000313" key="3">
    <source>
        <dbReference type="EMBL" id="AIQ67392.1"/>
    </source>
</evidence>
<feature type="transmembrane region" description="Helical" evidence="1">
    <location>
        <begin position="319"/>
        <end position="339"/>
    </location>
</feature>
<dbReference type="KEGG" id="pgm:PGRAT_06875"/>
<organism evidence="3 4">
    <name type="scientific">Paenibacillus graminis</name>
    <dbReference type="NCBI Taxonomy" id="189425"/>
    <lineage>
        <taxon>Bacteria</taxon>
        <taxon>Bacillati</taxon>
        <taxon>Bacillota</taxon>
        <taxon>Bacilli</taxon>
        <taxon>Bacillales</taxon>
        <taxon>Paenibacillaceae</taxon>
        <taxon>Paenibacillus</taxon>
    </lineage>
</organism>
<proteinExistence type="predicted"/>
<keyword evidence="1" id="KW-0812">Transmembrane</keyword>
<dbReference type="CDD" id="cd00060">
    <property type="entry name" value="FHA"/>
    <property type="match status" value="1"/>
</dbReference>
<keyword evidence="1" id="KW-0472">Membrane</keyword>
<gene>
    <name evidence="3" type="ORF">PGRAT_06875</name>
</gene>
<sequence length="551" mass="60373">MFGLSRDFVQRDGISMLLSKPGGIRPDELNMVQARMLMNTGIPHHLRLQLKEINLQVTLDYALSRRKMLSHLLKGDKLGMPDFFGLLLQIAVGMEEGRLYMLSAEQYVLHEDYIFIEGPLRSGKVHLTYLPLQAAEFPVSAGEALKSLIMALMASIRELSGDGVQKLLQYCGEGEFTPAGLKELLAGMLTDGEGANRFTDTAPAGPSSVWADTNGPAERGIREATGTAPSVASAVPVQSRTGEGFGNAASEIQKPASWMSGYPRLKLNEQQPLQQPDDGDMESSTSPVPSAYRTYTVLGGVLADAVLWKFLYLDNPKPLWMAVCAIATLVLGVFCWLVWSGRLILGGGRQEEETEDGMEAIHRRNHRELEWHFGRPPAVSTVSAAVPDIKVSSQKLEIPARANAQAANSKAPVQERSQLLIPVPMPVEATALLQDDLPSENVRTQRGGHTVPYLERVQENESGLPEKIELNRPSFLIGRSPEVAQYVEKSEGVSRVHAEILKSAGGYILKDLDSRNGTLFQGEAMIPYKEYPLTEGAVFTIIKGCYTFRSA</sequence>
<accession>A0A089M2J3</accession>
<dbReference type="HOGENOM" id="CLU_442640_0_0_9"/>
<dbReference type="RefSeq" id="WP_025704995.1">
    <property type="nucleotide sequence ID" value="NZ_CP009287.1"/>
</dbReference>
<dbReference type="OrthoDB" id="9783862at2"/>
<dbReference type="EMBL" id="CP009287">
    <property type="protein sequence ID" value="AIQ67392.1"/>
    <property type="molecule type" value="Genomic_DNA"/>
</dbReference>
<dbReference type="SUPFAM" id="SSF49879">
    <property type="entry name" value="SMAD/FHA domain"/>
    <property type="match status" value="1"/>
</dbReference>
<evidence type="ECO:0000256" key="1">
    <source>
        <dbReference type="SAM" id="Phobius"/>
    </source>
</evidence>
<keyword evidence="1" id="KW-1133">Transmembrane helix</keyword>
<feature type="domain" description="FHA" evidence="2">
    <location>
        <begin position="475"/>
        <end position="525"/>
    </location>
</feature>
<dbReference type="STRING" id="189425.PGRAT_06875"/>
<protein>
    <recommendedName>
        <fullName evidence="2">FHA domain-containing protein</fullName>
    </recommendedName>
</protein>
<reference evidence="3 4" key="1">
    <citation type="submission" date="2014-08" db="EMBL/GenBank/DDBJ databases">
        <title>Comparative genomics of the Paenibacillus odorifer group.</title>
        <authorList>
            <person name="den Bakker H.C."/>
            <person name="Tsai Y.-C."/>
            <person name="Martin N."/>
            <person name="Korlach J."/>
            <person name="Wiedmann M."/>
        </authorList>
    </citation>
    <scope>NUCLEOTIDE SEQUENCE [LARGE SCALE GENOMIC DNA]</scope>
    <source>
        <strain evidence="3 4">DSM 15220</strain>
    </source>
</reference>
<dbReference type="eggNOG" id="COG1716">
    <property type="taxonomic scope" value="Bacteria"/>
</dbReference>
<evidence type="ECO:0000259" key="2">
    <source>
        <dbReference type="PROSITE" id="PS50006"/>
    </source>
</evidence>